<organism evidence="2 3">
    <name type="scientific">Cladobotryum mycophilum</name>
    <dbReference type="NCBI Taxonomy" id="491253"/>
    <lineage>
        <taxon>Eukaryota</taxon>
        <taxon>Fungi</taxon>
        <taxon>Dikarya</taxon>
        <taxon>Ascomycota</taxon>
        <taxon>Pezizomycotina</taxon>
        <taxon>Sordariomycetes</taxon>
        <taxon>Hypocreomycetidae</taxon>
        <taxon>Hypocreales</taxon>
        <taxon>Hypocreaceae</taxon>
        <taxon>Cladobotryum</taxon>
    </lineage>
</organism>
<comment type="caution">
    <text evidence="2">The sequence shown here is derived from an EMBL/GenBank/DDBJ whole genome shotgun (WGS) entry which is preliminary data.</text>
</comment>
<protein>
    <submittedName>
        <fullName evidence="2">Uncharacterized protein</fullName>
    </submittedName>
</protein>
<feature type="region of interest" description="Disordered" evidence="1">
    <location>
        <begin position="1"/>
        <end position="53"/>
    </location>
</feature>
<keyword evidence="3" id="KW-1185">Reference proteome</keyword>
<accession>A0ABR0SIR0</accession>
<sequence>MADQTPTEASDQPPIGVLDRPRSEVFDPPSTEESDPFSIEGNGLLSMDTSDDPKQLYVDPEGTGSCITQSLPKVMRSESGFYSHFIVEVCPNAIYSQEWKFNNLKRPPFPRGNAVMRNAVAKDAISYYASTNVFYATDDTSRTKYNHYRALFYEKAYNWYREPDKAILLAFPLSDLEEYPNLVIDPTLPIRALYFPQLYYDPNYSNMSRLGQICFFKHEGSFPMQFAHRGSSTTSTVYVNISKKEGLGYIDHCLVVPLKEVMLSLAIPAMFAKRGPEGRHLCYSYIKLWPASAVSDSGHQYARADENDFHMWMDDYITINEGIEYEFKPLESQNKWVKIFTDLISTALRFIPIIGPLAAMSWDITLRAINHPEEFASETGMTADGKNLLKIYAPLFKQMLRSSDLGKIVQHPGRLLA</sequence>
<name>A0ABR0SIR0_9HYPO</name>
<evidence type="ECO:0000256" key="1">
    <source>
        <dbReference type="SAM" id="MobiDB-lite"/>
    </source>
</evidence>
<dbReference type="EMBL" id="JAVFKD010000012">
    <property type="protein sequence ID" value="KAK5992023.1"/>
    <property type="molecule type" value="Genomic_DNA"/>
</dbReference>
<evidence type="ECO:0000313" key="2">
    <source>
        <dbReference type="EMBL" id="KAK5992023.1"/>
    </source>
</evidence>
<feature type="compositionally biased region" description="Polar residues" evidence="1">
    <location>
        <begin position="1"/>
        <end position="10"/>
    </location>
</feature>
<proteinExistence type="predicted"/>
<evidence type="ECO:0000313" key="3">
    <source>
        <dbReference type="Proteomes" id="UP001338125"/>
    </source>
</evidence>
<reference evidence="2 3" key="1">
    <citation type="submission" date="2024-01" db="EMBL/GenBank/DDBJ databases">
        <title>Complete genome of Cladobotryum mycophilum ATHUM6906.</title>
        <authorList>
            <person name="Christinaki A.C."/>
            <person name="Myridakis A.I."/>
            <person name="Kouvelis V.N."/>
        </authorList>
    </citation>
    <scope>NUCLEOTIDE SEQUENCE [LARGE SCALE GENOMIC DNA]</scope>
    <source>
        <strain evidence="2 3">ATHUM6906</strain>
    </source>
</reference>
<dbReference type="Proteomes" id="UP001338125">
    <property type="component" value="Unassembled WGS sequence"/>
</dbReference>
<gene>
    <name evidence="2" type="ORF">PT974_05419</name>
</gene>